<protein>
    <submittedName>
        <fullName evidence="1 3">Uncharacterized protein</fullName>
    </submittedName>
</protein>
<evidence type="ECO:0000313" key="1">
    <source>
        <dbReference type="EMBL" id="VDL86145.1"/>
    </source>
</evidence>
<sequence>MLEFTLANYWSRCVAQRRWRSEVRTSVRALLARVICPCQSPSPNQLLLRCGGCGVAMTPQEQLTQSLQPTPHGPQYTECYCYARCQCSSLESSCRSVMFEIPKNRPSSDQKPTLVRDSVCSPFLSSFFSQHDWMFP</sequence>
<dbReference type="AlphaFoldDB" id="A0A183S940"/>
<dbReference type="Proteomes" id="UP000275846">
    <property type="component" value="Unassembled WGS sequence"/>
</dbReference>
<reference evidence="1 2" key="2">
    <citation type="submission" date="2018-11" db="EMBL/GenBank/DDBJ databases">
        <authorList>
            <consortium name="Pathogen Informatics"/>
        </authorList>
    </citation>
    <scope>NUCLEOTIDE SEQUENCE [LARGE SCALE GENOMIC DNA]</scope>
    <source>
        <strain evidence="1 2">NST_G2</strain>
    </source>
</reference>
<evidence type="ECO:0000313" key="3">
    <source>
        <dbReference type="WBParaSite" id="SSLN_0000077101-mRNA-1"/>
    </source>
</evidence>
<reference evidence="3" key="1">
    <citation type="submission" date="2016-06" db="UniProtKB">
        <authorList>
            <consortium name="WormBaseParasite"/>
        </authorList>
    </citation>
    <scope>IDENTIFICATION</scope>
</reference>
<name>A0A183S940_SCHSO</name>
<evidence type="ECO:0000313" key="2">
    <source>
        <dbReference type="Proteomes" id="UP000275846"/>
    </source>
</evidence>
<keyword evidence="2" id="KW-1185">Reference proteome</keyword>
<dbReference type="EMBL" id="UYSU01000708">
    <property type="protein sequence ID" value="VDL86145.1"/>
    <property type="molecule type" value="Genomic_DNA"/>
</dbReference>
<dbReference type="WBParaSite" id="SSLN_0000077101-mRNA-1">
    <property type="protein sequence ID" value="SSLN_0000077101-mRNA-1"/>
    <property type="gene ID" value="SSLN_0000077101"/>
</dbReference>
<gene>
    <name evidence="1" type="ORF">SSLN_LOCUS738</name>
</gene>
<organism evidence="3">
    <name type="scientific">Schistocephalus solidus</name>
    <name type="common">Tapeworm</name>
    <dbReference type="NCBI Taxonomy" id="70667"/>
    <lineage>
        <taxon>Eukaryota</taxon>
        <taxon>Metazoa</taxon>
        <taxon>Spiralia</taxon>
        <taxon>Lophotrochozoa</taxon>
        <taxon>Platyhelminthes</taxon>
        <taxon>Cestoda</taxon>
        <taxon>Eucestoda</taxon>
        <taxon>Diphyllobothriidea</taxon>
        <taxon>Diphyllobothriidae</taxon>
        <taxon>Schistocephalus</taxon>
    </lineage>
</organism>
<dbReference type="OrthoDB" id="407674at2759"/>
<accession>A0A183S940</accession>
<proteinExistence type="predicted"/>